<feature type="non-terminal residue" evidence="4">
    <location>
        <position position="1"/>
    </location>
</feature>
<feature type="region of interest" description="Disordered" evidence="2">
    <location>
        <begin position="1"/>
        <end position="33"/>
    </location>
</feature>
<accession>A0ABT9B8X0</accession>
<comment type="caution">
    <text evidence="4">The sequence shown here is derived from an EMBL/GenBank/DDBJ whole genome shotgun (WGS) entry which is preliminary data.</text>
</comment>
<evidence type="ECO:0000313" key="5">
    <source>
        <dbReference type="Proteomes" id="UP001176429"/>
    </source>
</evidence>
<dbReference type="RefSeq" id="WP_305006027.1">
    <property type="nucleotide sequence ID" value="NZ_JAUQSY010000004.1"/>
</dbReference>
<dbReference type="PROSITE" id="PS51688">
    <property type="entry name" value="ICA"/>
    <property type="match status" value="1"/>
</dbReference>
<evidence type="ECO:0000256" key="1">
    <source>
        <dbReference type="SAM" id="Coils"/>
    </source>
</evidence>
<evidence type="ECO:0000259" key="3">
    <source>
        <dbReference type="PROSITE" id="PS51688"/>
    </source>
</evidence>
<evidence type="ECO:0000256" key="2">
    <source>
        <dbReference type="SAM" id="MobiDB-lite"/>
    </source>
</evidence>
<sequence>GGASGQGGTQAAGGAAGAPSNGNAQAGSLGQGGQGSTFGASAGGGGGYYGGGGGGGSVGNGGGGGGSSYAAPGLTAVTLTAGANTGNGSITISPSPAVQYVAPAISGANVVLPAASTAGAVVFTGTPGLSSKGSQLYWDNAANRLGIGTGAPAFPLQVVNGVYSSGGSAEFTFADRADNSKRFSWYATNDRATIWHSVGGDGLTINSAGNVGIGTTAPGARLDVRGAGGYSIDLAVNGRMHTGDGTNGGGVFLNGGNTQFVGQLNGSHIGFYNAGWRMVVSDAGRVGIGTATPQVPLDVQGGASIGTYYFAYYNINGPDGSGFSNSNQPDVTIRASGRVVGAEFNATSDRRLKAVIGLSNSAADLSLLTKLRITDYTMRDRAIYGGRQFKKVIAQEVEAVFPQAVHRQTGFLPDVYAVAASVQRAGDSLVCISLPAGLTTAASAGQRLRLLVPTGSVVGTVAQTAAVGARQLLVRGAVALAGRAEVFVFGLEHNDVRTVDYEALAMLNVSATQELARQLTRLEQQSAAQQTQLQQHTMRAEKAETALNAVEQRLQVLEQAEKQFVNGSI</sequence>
<proteinExistence type="predicted"/>
<reference evidence="4" key="1">
    <citation type="submission" date="2023-07" db="EMBL/GenBank/DDBJ databases">
        <authorList>
            <person name="Kim M.K."/>
        </authorList>
    </citation>
    <scope>NUCLEOTIDE SEQUENCE</scope>
    <source>
        <strain evidence="4">ASUV-10-1</strain>
    </source>
</reference>
<dbReference type="EMBL" id="JAUQSY010000004">
    <property type="protein sequence ID" value="MDO7874716.1"/>
    <property type="molecule type" value="Genomic_DNA"/>
</dbReference>
<feature type="compositionally biased region" description="Gly residues" evidence="2">
    <location>
        <begin position="1"/>
        <end position="16"/>
    </location>
</feature>
<evidence type="ECO:0000313" key="4">
    <source>
        <dbReference type="EMBL" id="MDO7874716.1"/>
    </source>
</evidence>
<dbReference type="Proteomes" id="UP001176429">
    <property type="component" value="Unassembled WGS sequence"/>
</dbReference>
<dbReference type="Pfam" id="PF13884">
    <property type="entry name" value="Peptidase_S74"/>
    <property type="match status" value="1"/>
</dbReference>
<gene>
    <name evidence="4" type="ORF">Q5H93_08220</name>
</gene>
<protein>
    <submittedName>
        <fullName evidence="4">Tail fiber domain-containing protein</fullName>
    </submittedName>
</protein>
<organism evidence="4 5">
    <name type="scientific">Hymenobacter aranciens</name>
    <dbReference type="NCBI Taxonomy" id="3063996"/>
    <lineage>
        <taxon>Bacteria</taxon>
        <taxon>Pseudomonadati</taxon>
        <taxon>Bacteroidota</taxon>
        <taxon>Cytophagia</taxon>
        <taxon>Cytophagales</taxon>
        <taxon>Hymenobacteraceae</taxon>
        <taxon>Hymenobacter</taxon>
    </lineage>
</organism>
<dbReference type="InterPro" id="IPR030392">
    <property type="entry name" value="S74_ICA"/>
</dbReference>
<feature type="compositionally biased region" description="Low complexity" evidence="2">
    <location>
        <begin position="17"/>
        <end position="28"/>
    </location>
</feature>
<feature type="coiled-coil region" evidence="1">
    <location>
        <begin position="512"/>
        <end position="563"/>
    </location>
</feature>
<name>A0ABT9B8X0_9BACT</name>
<feature type="domain" description="Peptidase S74" evidence="3">
    <location>
        <begin position="348"/>
        <end position="526"/>
    </location>
</feature>
<keyword evidence="5" id="KW-1185">Reference proteome</keyword>
<keyword evidence="1" id="KW-0175">Coiled coil</keyword>